<proteinExistence type="predicted"/>
<comment type="subcellular location">
    <subcellularLocation>
        <location evidence="1">Cell membrane</location>
        <topology evidence="1">Multi-pass membrane protein</topology>
    </subcellularLocation>
</comment>
<feature type="transmembrane region" description="Helical" evidence="7">
    <location>
        <begin position="248"/>
        <end position="276"/>
    </location>
</feature>
<sequence length="592" mass="67079">MEKIESNDRGNIKIFKLIWELIKYRPILYLFNNIFWIIIHVTPIFMGLLLKYTFEYIEGESTFKYGLNGLIIGIIAFTIVKLVVMYYGFVTDILHRFSISAVLRFNILDEIMKKPGAKAVPKSLGEVINTYRDDVNQITDSISWLIDGIGAVVFSVISLIILMKINMKMTVLVYAPLVVIVTIAKSTTKKIKRYREEARKATSMVNGAMGEMFNSVQAIQLACKEKNMLEHLKSLNQKRKKAMIKDTLLNQLLHSIFENTISIGTGLILLVAGTAIKTESFTVGDFTLFVYFLQFVTDKAIFFGEILANYFQTGVAFRKINDITEGSYESITKHSKLYIKEAPERNEEIYQEAKEKLEELELRDLTYRYQDTTGGIENITLTIKKGTFTIITGRIGSGKTTLLRTMLGLLPKQSGEVFWNGDKVDEDVFFIPPICSYTSQVPNLLSETVKENILLGLDKSEKDINKAIYASVFEKDVKNLEKGLDTVVGSKGVKLSGGQKQRVAASRMFLRDSQLYVFDDISSALDVETEGKLWDRLFQFNNITCLAVSNRKIALKRAENIIVLKDGFIEAEGTFDELLKVSEEFRAIVNAK</sequence>
<dbReference type="SMART" id="SM00382">
    <property type="entry name" value="AAA"/>
    <property type="match status" value="1"/>
</dbReference>
<evidence type="ECO:0000256" key="1">
    <source>
        <dbReference type="ARBA" id="ARBA00004651"/>
    </source>
</evidence>
<dbReference type="InterPro" id="IPR003439">
    <property type="entry name" value="ABC_transporter-like_ATP-bd"/>
</dbReference>
<dbReference type="CDD" id="cd07346">
    <property type="entry name" value="ABC_6TM_exporters"/>
    <property type="match status" value="1"/>
</dbReference>
<evidence type="ECO:0000256" key="7">
    <source>
        <dbReference type="SAM" id="Phobius"/>
    </source>
</evidence>
<dbReference type="AlphaFoldDB" id="A0A9J6P4B8"/>
<dbReference type="InterPro" id="IPR011527">
    <property type="entry name" value="ABC1_TM_dom"/>
</dbReference>
<dbReference type="PANTHER" id="PTHR24221">
    <property type="entry name" value="ATP-BINDING CASSETTE SUB-FAMILY B"/>
    <property type="match status" value="1"/>
</dbReference>
<dbReference type="GO" id="GO:0005886">
    <property type="term" value="C:plasma membrane"/>
    <property type="evidence" value="ECO:0007669"/>
    <property type="project" value="UniProtKB-SubCell"/>
</dbReference>
<dbReference type="EMBL" id="JAGSOJ010000003">
    <property type="protein sequence ID" value="MCM1990937.1"/>
    <property type="molecule type" value="Genomic_DNA"/>
</dbReference>
<keyword evidence="2 7" id="KW-0812">Transmembrane</keyword>
<comment type="caution">
    <text evidence="10">The sequence shown here is derived from an EMBL/GenBank/DDBJ whole genome shotgun (WGS) entry which is preliminary data.</text>
</comment>
<evidence type="ECO:0000256" key="3">
    <source>
        <dbReference type="ARBA" id="ARBA00022741"/>
    </source>
</evidence>
<feature type="transmembrane region" description="Helical" evidence="7">
    <location>
        <begin position="142"/>
        <end position="163"/>
    </location>
</feature>
<evidence type="ECO:0000259" key="9">
    <source>
        <dbReference type="PROSITE" id="PS50929"/>
    </source>
</evidence>
<dbReference type="InterPro" id="IPR027417">
    <property type="entry name" value="P-loop_NTPase"/>
</dbReference>
<name>A0A9J6P4B8_9CLOT</name>
<evidence type="ECO:0000313" key="11">
    <source>
        <dbReference type="Proteomes" id="UP001056429"/>
    </source>
</evidence>
<feature type="domain" description="ABC transporter" evidence="8">
    <location>
        <begin position="360"/>
        <end position="591"/>
    </location>
</feature>
<dbReference type="Pfam" id="PF00005">
    <property type="entry name" value="ABC_tran"/>
    <property type="match status" value="1"/>
</dbReference>
<dbReference type="PROSITE" id="PS50929">
    <property type="entry name" value="ABC_TM1F"/>
    <property type="match status" value="1"/>
</dbReference>
<dbReference type="Proteomes" id="UP001056429">
    <property type="component" value="Unassembled WGS sequence"/>
</dbReference>
<dbReference type="Gene3D" id="3.40.50.300">
    <property type="entry name" value="P-loop containing nucleotide triphosphate hydrolases"/>
    <property type="match status" value="1"/>
</dbReference>
<keyword evidence="11" id="KW-1185">Reference proteome</keyword>
<dbReference type="PANTHER" id="PTHR24221:SF423">
    <property type="entry name" value="ABC TRANSPORTER"/>
    <property type="match status" value="1"/>
</dbReference>
<dbReference type="PROSITE" id="PS50893">
    <property type="entry name" value="ABC_TRANSPORTER_2"/>
    <property type="match status" value="1"/>
</dbReference>
<reference evidence="10" key="2">
    <citation type="submission" date="2021-04" db="EMBL/GenBank/DDBJ databases">
        <authorList>
            <person name="Dong X."/>
        </authorList>
    </citation>
    <scope>NUCLEOTIDE SEQUENCE</scope>
    <source>
        <strain evidence="10">ZWT</strain>
    </source>
</reference>
<dbReference type="InterPro" id="IPR039421">
    <property type="entry name" value="Type_1_exporter"/>
</dbReference>
<dbReference type="SUPFAM" id="SSF52540">
    <property type="entry name" value="P-loop containing nucleoside triphosphate hydrolases"/>
    <property type="match status" value="1"/>
</dbReference>
<dbReference type="RefSeq" id="WP_250860047.1">
    <property type="nucleotide sequence ID" value="NZ_JAGSOJ010000003.1"/>
</dbReference>
<gene>
    <name evidence="10" type="ORF">KDK92_14495</name>
</gene>
<organism evidence="10 11">
    <name type="scientific">Oceanirhabdus seepicola</name>
    <dbReference type="NCBI Taxonomy" id="2828781"/>
    <lineage>
        <taxon>Bacteria</taxon>
        <taxon>Bacillati</taxon>
        <taxon>Bacillota</taxon>
        <taxon>Clostridia</taxon>
        <taxon>Eubacteriales</taxon>
        <taxon>Clostridiaceae</taxon>
        <taxon>Oceanirhabdus</taxon>
    </lineage>
</organism>
<dbReference type="GO" id="GO:0005524">
    <property type="term" value="F:ATP binding"/>
    <property type="evidence" value="ECO:0007669"/>
    <property type="project" value="UniProtKB-KW"/>
</dbReference>
<feature type="transmembrane region" description="Helical" evidence="7">
    <location>
        <begin position="70"/>
        <end position="89"/>
    </location>
</feature>
<keyword evidence="6 7" id="KW-0472">Membrane</keyword>
<accession>A0A9J6P4B8</accession>
<keyword evidence="3" id="KW-0547">Nucleotide-binding</keyword>
<dbReference type="GO" id="GO:0016887">
    <property type="term" value="F:ATP hydrolysis activity"/>
    <property type="evidence" value="ECO:0007669"/>
    <property type="project" value="InterPro"/>
</dbReference>
<evidence type="ECO:0000256" key="6">
    <source>
        <dbReference type="ARBA" id="ARBA00023136"/>
    </source>
</evidence>
<evidence type="ECO:0000313" key="10">
    <source>
        <dbReference type="EMBL" id="MCM1990937.1"/>
    </source>
</evidence>
<keyword evidence="4 10" id="KW-0067">ATP-binding</keyword>
<feature type="domain" description="ABC transmembrane type-1" evidence="9">
    <location>
        <begin position="34"/>
        <end position="312"/>
    </location>
</feature>
<dbReference type="Gene3D" id="1.20.1560.10">
    <property type="entry name" value="ABC transporter type 1, transmembrane domain"/>
    <property type="match status" value="1"/>
</dbReference>
<evidence type="ECO:0000256" key="4">
    <source>
        <dbReference type="ARBA" id="ARBA00022840"/>
    </source>
</evidence>
<dbReference type="GO" id="GO:0140359">
    <property type="term" value="F:ABC-type transporter activity"/>
    <property type="evidence" value="ECO:0007669"/>
    <property type="project" value="InterPro"/>
</dbReference>
<evidence type="ECO:0000256" key="2">
    <source>
        <dbReference type="ARBA" id="ARBA00022692"/>
    </source>
</evidence>
<dbReference type="Pfam" id="PF00664">
    <property type="entry name" value="ABC_membrane"/>
    <property type="match status" value="1"/>
</dbReference>
<dbReference type="InterPro" id="IPR036640">
    <property type="entry name" value="ABC1_TM_sf"/>
</dbReference>
<feature type="transmembrane region" description="Helical" evidence="7">
    <location>
        <begin position="288"/>
        <end position="311"/>
    </location>
</feature>
<keyword evidence="5 7" id="KW-1133">Transmembrane helix</keyword>
<evidence type="ECO:0000259" key="8">
    <source>
        <dbReference type="PROSITE" id="PS50893"/>
    </source>
</evidence>
<feature type="transmembrane region" description="Helical" evidence="7">
    <location>
        <begin position="27"/>
        <end position="50"/>
    </location>
</feature>
<protein>
    <submittedName>
        <fullName evidence="10">ABC transporter ATP-binding protein</fullName>
    </submittedName>
</protein>
<reference evidence="10" key="1">
    <citation type="journal article" date="2021" name="mSystems">
        <title>Bacteria and Archaea Synergistically Convert Glycine Betaine to Biogenic Methane in the Formosa Cold Seep of the South China Sea.</title>
        <authorList>
            <person name="Li L."/>
            <person name="Zhang W."/>
            <person name="Zhang S."/>
            <person name="Song L."/>
            <person name="Sun Q."/>
            <person name="Zhang H."/>
            <person name="Xiang H."/>
            <person name="Dong X."/>
        </authorList>
    </citation>
    <scope>NUCLEOTIDE SEQUENCE</scope>
    <source>
        <strain evidence="10">ZWT</strain>
    </source>
</reference>
<evidence type="ECO:0000256" key="5">
    <source>
        <dbReference type="ARBA" id="ARBA00022989"/>
    </source>
</evidence>
<dbReference type="InterPro" id="IPR003593">
    <property type="entry name" value="AAA+_ATPase"/>
</dbReference>
<feature type="transmembrane region" description="Helical" evidence="7">
    <location>
        <begin position="169"/>
        <end position="187"/>
    </location>
</feature>
<dbReference type="SUPFAM" id="SSF90123">
    <property type="entry name" value="ABC transporter transmembrane region"/>
    <property type="match status" value="1"/>
</dbReference>